<reference evidence="5 6" key="1">
    <citation type="journal article" date="2019" name="Nat. Microbiol.">
        <title>Mediterranean grassland soil C-N compound turnover is dependent on rainfall and depth, and is mediated by genomically divergent microorganisms.</title>
        <authorList>
            <person name="Diamond S."/>
            <person name="Andeer P.F."/>
            <person name="Li Z."/>
            <person name="Crits-Christoph A."/>
            <person name="Burstein D."/>
            <person name="Anantharaman K."/>
            <person name="Lane K.R."/>
            <person name="Thomas B.C."/>
            <person name="Pan C."/>
            <person name="Northen T.R."/>
            <person name="Banfield J.F."/>
        </authorList>
    </citation>
    <scope>NUCLEOTIDE SEQUENCE [LARGE SCALE GENOMIC DNA]</scope>
    <source>
        <strain evidence="5">WS_9</strain>
    </source>
</reference>
<evidence type="ECO:0000256" key="3">
    <source>
        <dbReference type="HAMAP-Rule" id="MF_01357"/>
    </source>
</evidence>
<keyword evidence="3" id="KW-0874">Quinone</keyword>
<keyword evidence="3" id="KW-0520">NAD</keyword>
<comment type="subunit">
    <text evidence="3">NDH-1 is composed of 14 different subunits. Subunits NuoB, C, D, E, F, and G constitute the peripheral sector of the complex.</text>
</comment>
<dbReference type="GO" id="GO:0048038">
    <property type="term" value="F:quinone binding"/>
    <property type="evidence" value="ECO:0007669"/>
    <property type="project" value="UniProtKB-KW"/>
</dbReference>
<proteinExistence type="inferred from homology"/>
<dbReference type="EC" id="7.1.1.-" evidence="3"/>
<dbReference type="Proteomes" id="UP000317691">
    <property type="component" value="Unassembled WGS sequence"/>
</dbReference>
<name>A0A538TSU2_UNCEI</name>
<gene>
    <name evidence="3" type="primary">nuoC</name>
    <name evidence="5" type="ORF">E6K79_01880</name>
</gene>
<keyword evidence="3" id="KW-1278">Translocase</keyword>
<dbReference type="InterPro" id="IPR037232">
    <property type="entry name" value="NADH_quin_OxRdtase_su_C/D-like"/>
</dbReference>
<evidence type="ECO:0000256" key="1">
    <source>
        <dbReference type="ARBA" id="ARBA00007569"/>
    </source>
</evidence>
<dbReference type="SUPFAM" id="SSF143243">
    <property type="entry name" value="Nqo5-like"/>
    <property type="match status" value="1"/>
</dbReference>
<dbReference type="GO" id="GO:0008137">
    <property type="term" value="F:NADH dehydrogenase (ubiquinone) activity"/>
    <property type="evidence" value="ECO:0007669"/>
    <property type="project" value="InterPro"/>
</dbReference>
<dbReference type="InterPro" id="IPR001268">
    <property type="entry name" value="NADH_UbQ_OxRdtase_30kDa_su"/>
</dbReference>
<dbReference type="PANTHER" id="PTHR10884">
    <property type="entry name" value="NADH DEHYDROGENASE UBIQUINONE IRON-SULFUR PROTEIN 3"/>
    <property type="match status" value="1"/>
</dbReference>
<dbReference type="PANTHER" id="PTHR10884:SF14">
    <property type="entry name" value="NADH DEHYDROGENASE [UBIQUINONE] IRON-SULFUR PROTEIN 3, MITOCHONDRIAL"/>
    <property type="match status" value="1"/>
</dbReference>
<comment type="subcellular location">
    <subcellularLocation>
        <location evidence="3">Cell membrane</location>
        <topology evidence="3">Peripheral membrane protein</topology>
        <orientation evidence="3">Cytoplasmic side</orientation>
    </subcellularLocation>
</comment>
<dbReference type="Gene3D" id="3.30.460.80">
    <property type="entry name" value="NADH:ubiquinone oxidoreductase, 30kDa subunit"/>
    <property type="match status" value="1"/>
</dbReference>
<dbReference type="HAMAP" id="MF_01357">
    <property type="entry name" value="NDH1_NuoC"/>
    <property type="match status" value="1"/>
</dbReference>
<evidence type="ECO:0000313" key="6">
    <source>
        <dbReference type="Proteomes" id="UP000317691"/>
    </source>
</evidence>
<accession>A0A538TSU2</accession>
<dbReference type="GO" id="GO:0005886">
    <property type="term" value="C:plasma membrane"/>
    <property type="evidence" value="ECO:0007669"/>
    <property type="project" value="UniProtKB-SubCell"/>
</dbReference>
<keyword evidence="2 3" id="KW-0813">Transport</keyword>
<organism evidence="5 6">
    <name type="scientific">Eiseniibacteriota bacterium</name>
    <dbReference type="NCBI Taxonomy" id="2212470"/>
    <lineage>
        <taxon>Bacteria</taxon>
        <taxon>Candidatus Eiseniibacteriota</taxon>
    </lineage>
</organism>
<dbReference type="InterPro" id="IPR010218">
    <property type="entry name" value="NADH_DH_suC"/>
</dbReference>
<feature type="domain" description="NADH:ubiquinone oxidoreductase 30kDa subunit" evidence="4">
    <location>
        <begin position="44"/>
        <end position="169"/>
    </location>
</feature>
<comment type="catalytic activity">
    <reaction evidence="3">
        <text>a quinone + NADH + 5 H(+)(in) = a quinol + NAD(+) + 4 H(+)(out)</text>
        <dbReference type="Rhea" id="RHEA:57888"/>
        <dbReference type="ChEBI" id="CHEBI:15378"/>
        <dbReference type="ChEBI" id="CHEBI:24646"/>
        <dbReference type="ChEBI" id="CHEBI:57540"/>
        <dbReference type="ChEBI" id="CHEBI:57945"/>
        <dbReference type="ChEBI" id="CHEBI:132124"/>
    </reaction>
</comment>
<evidence type="ECO:0000313" key="5">
    <source>
        <dbReference type="EMBL" id="TMQ66689.1"/>
    </source>
</evidence>
<protein>
    <recommendedName>
        <fullName evidence="3">NADH-quinone oxidoreductase subunit C</fullName>
        <ecNumber evidence="3">7.1.1.-</ecNumber>
    </recommendedName>
    <alternativeName>
        <fullName evidence="3">NADH dehydrogenase I subunit C</fullName>
    </alternativeName>
    <alternativeName>
        <fullName evidence="3">NDH-1 subunit C</fullName>
    </alternativeName>
</protein>
<evidence type="ECO:0000259" key="4">
    <source>
        <dbReference type="Pfam" id="PF00329"/>
    </source>
</evidence>
<dbReference type="NCBIfam" id="TIGR01961">
    <property type="entry name" value="NuoC_fam"/>
    <property type="match status" value="1"/>
</dbReference>
<comment type="function">
    <text evidence="3">NDH-1 shuttles electrons from NADH, via FMN and iron-sulfur (Fe-S) centers, to quinones in the respiratory chain. The immediate electron acceptor for the enzyme in this species is believed to be ubiquinone. Couples the redox reaction to proton translocation (for every two electrons transferred, four hydrogen ions are translocated across the cytoplasmic membrane), and thus conserves the redox energy in a proton gradient.</text>
</comment>
<keyword evidence="3" id="KW-0472">Membrane</keyword>
<keyword evidence="3" id="KW-1003">Cell membrane</keyword>
<dbReference type="GO" id="GO:0050136">
    <property type="term" value="F:NADH dehydrogenase (quinone) (non-electrogenic) activity"/>
    <property type="evidence" value="ECO:0007669"/>
    <property type="project" value="UniProtKB-UniRule"/>
</dbReference>
<keyword evidence="3" id="KW-0830">Ubiquinone</keyword>
<evidence type="ECO:0000256" key="2">
    <source>
        <dbReference type="ARBA" id="ARBA00022448"/>
    </source>
</evidence>
<dbReference type="Pfam" id="PF00329">
    <property type="entry name" value="Complex1_30kDa"/>
    <property type="match status" value="1"/>
</dbReference>
<comment type="caution">
    <text evidence="5">The sequence shown here is derived from an EMBL/GenBank/DDBJ whole genome shotgun (WGS) entry which is preliminary data.</text>
</comment>
<comment type="similarity">
    <text evidence="1 3">Belongs to the complex I 30 kDa subunit family.</text>
</comment>
<dbReference type="EMBL" id="VBOZ01000008">
    <property type="protein sequence ID" value="TMQ66689.1"/>
    <property type="molecule type" value="Genomic_DNA"/>
</dbReference>
<dbReference type="AlphaFoldDB" id="A0A538TSU2"/>
<sequence>MGLTPDPELIDPLTPDQTKVVELFRSKLPDGVLRERSFRGQLSIWVKREAVLDALRLAKADPNLDCALLSDVTSVDLRGHQDPGEPRFEVIYNLYSLRWNRRLLLKTGVDDGQTVASATAVWLGANFMEREVYDMMGIRFEGHPNLERILTPDGWLGYPLRKDFPTRSDQFPNVES</sequence>